<dbReference type="EnsemblPlants" id="AET3Gv20967200.23">
    <property type="protein sequence ID" value="AET3Gv20967200.23"/>
    <property type="gene ID" value="AET3Gv20967200"/>
</dbReference>
<dbReference type="Gramene" id="AET3Gv20967200.14">
    <property type="protein sequence ID" value="AET3Gv20967200.14"/>
    <property type="gene ID" value="AET3Gv20967200"/>
</dbReference>
<dbReference type="EnsemblPlants" id="AET3Gv20967200.9">
    <property type="protein sequence ID" value="AET3Gv20967200.9"/>
    <property type="gene ID" value="AET3Gv20967200"/>
</dbReference>
<reference evidence="1" key="4">
    <citation type="submission" date="2019-03" db="UniProtKB">
        <authorList>
            <consortium name="EnsemblPlants"/>
        </authorList>
    </citation>
    <scope>IDENTIFICATION</scope>
</reference>
<dbReference type="Gramene" id="AET3Gv20967200.16">
    <property type="protein sequence ID" value="AET3Gv20967200.16"/>
    <property type="gene ID" value="AET3Gv20967200"/>
</dbReference>
<dbReference type="EnsemblPlants" id="AET3Gv20967200.19">
    <property type="protein sequence ID" value="AET3Gv20967200.19"/>
    <property type="gene ID" value="AET3Gv20967200"/>
</dbReference>
<dbReference type="EnsemblPlants" id="AET3Gv20967200.13">
    <property type="protein sequence ID" value="AET3Gv20967200.13"/>
    <property type="gene ID" value="AET3Gv20967200"/>
</dbReference>
<dbReference type="EnsemblPlants" id="AET3Gv20967200.8">
    <property type="protein sequence ID" value="AET3Gv20967200.8"/>
    <property type="gene ID" value="AET3Gv20967200"/>
</dbReference>
<reference evidence="1" key="5">
    <citation type="journal article" date="2021" name="G3 (Bethesda)">
        <title>Aegilops tauschii genome assembly Aet v5.0 features greater sequence contiguity and improved annotation.</title>
        <authorList>
            <person name="Wang L."/>
            <person name="Zhu T."/>
            <person name="Rodriguez J.C."/>
            <person name="Deal K.R."/>
            <person name="Dubcovsky J."/>
            <person name="McGuire P.E."/>
            <person name="Lux T."/>
            <person name="Spannagl M."/>
            <person name="Mayer K.F.X."/>
            <person name="Baldrich P."/>
            <person name="Meyers B.C."/>
            <person name="Huo N."/>
            <person name="Gu Y.Q."/>
            <person name="Zhou H."/>
            <person name="Devos K.M."/>
            <person name="Bennetzen J.L."/>
            <person name="Unver T."/>
            <person name="Budak H."/>
            <person name="Gulick P.J."/>
            <person name="Galiba G."/>
            <person name="Kalapos B."/>
            <person name="Nelson D.R."/>
            <person name="Li P."/>
            <person name="You F.M."/>
            <person name="Luo M.C."/>
            <person name="Dvorak J."/>
        </authorList>
    </citation>
    <scope>NUCLEOTIDE SEQUENCE [LARGE SCALE GENOMIC DNA]</scope>
    <source>
        <strain evidence="1">cv. AL8/78</strain>
    </source>
</reference>
<dbReference type="Gramene" id="AET3Gv20967200.11">
    <property type="protein sequence ID" value="AET3Gv20967200.11"/>
    <property type="gene ID" value="AET3Gv20967200"/>
</dbReference>
<evidence type="ECO:0000313" key="2">
    <source>
        <dbReference type="Proteomes" id="UP000015105"/>
    </source>
</evidence>
<reference evidence="2" key="2">
    <citation type="journal article" date="2017" name="Nat. Plants">
        <title>The Aegilops tauschii genome reveals multiple impacts of transposons.</title>
        <authorList>
            <person name="Zhao G."/>
            <person name="Zou C."/>
            <person name="Li K."/>
            <person name="Wang K."/>
            <person name="Li T."/>
            <person name="Gao L."/>
            <person name="Zhang X."/>
            <person name="Wang H."/>
            <person name="Yang Z."/>
            <person name="Liu X."/>
            <person name="Jiang W."/>
            <person name="Mao L."/>
            <person name="Kong X."/>
            <person name="Jiao Y."/>
            <person name="Jia J."/>
        </authorList>
    </citation>
    <scope>NUCLEOTIDE SEQUENCE [LARGE SCALE GENOMIC DNA]</scope>
    <source>
        <strain evidence="2">cv. AL8/78</strain>
    </source>
</reference>
<dbReference type="EnsemblPlants" id="AET3Gv20967200.3">
    <property type="protein sequence ID" value="AET3Gv20967200.3"/>
    <property type="gene ID" value="AET3Gv20967200"/>
</dbReference>
<sequence>MAVFHWCQPSSHIRVPLVRLGFQFINLFKLAFFHRNGLMFHCLLFPCKLFFFLQTLIASLNLGDTDELATCFVSKSSSLVQPGGSGFISPIDYLDAHGEPPPSAAAAPCASQIYPSGSAPASATMFARQLVWSSDNLTTPSGHRCA</sequence>
<dbReference type="Gramene" id="AET3Gv20967200.9">
    <property type="protein sequence ID" value="AET3Gv20967200.9"/>
    <property type="gene ID" value="AET3Gv20967200"/>
</dbReference>
<dbReference type="Gramene" id="AET3Gv20967200.3">
    <property type="protein sequence ID" value="AET3Gv20967200.3"/>
    <property type="gene ID" value="AET3Gv20967200"/>
</dbReference>
<dbReference type="Gramene" id="AET3Gv20967200.12">
    <property type="protein sequence ID" value="AET3Gv20967200.12"/>
    <property type="gene ID" value="AET3Gv20967200"/>
</dbReference>
<dbReference type="AlphaFoldDB" id="A0A453GD60"/>
<dbReference type="Gramene" id="AET3Gv20967200.23">
    <property type="protein sequence ID" value="AET3Gv20967200.23"/>
    <property type="gene ID" value="AET3Gv20967200"/>
</dbReference>
<dbReference type="EnsemblPlants" id="AET3Gv20967200.10">
    <property type="protein sequence ID" value="AET3Gv20967200.10"/>
    <property type="gene ID" value="AET3Gv20967200"/>
</dbReference>
<dbReference type="EnsemblPlants" id="AET3Gv20967200.14">
    <property type="protein sequence ID" value="AET3Gv20967200.14"/>
    <property type="gene ID" value="AET3Gv20967200"/>
</dbReference>
<reference evidence="2" key="1">
    <citation type="journal article" date="2014" name="Science">
        <title>Ancient hybridizations among the ancestral genomes of bread wheat.</title>
        <authorList>
            <consortium name="International Wheat Genome Sequencing Consortium,"/>
            <person name="Marcussen T."/>
            <person name="Sandve S.R."/>
            <person name="Heier L."/>
            <person name="Spannagl M."/>
            <person name="Pfeifer M."/>
            <person name="Jakobsen K.S."/>
            <person name="Wulff B.B."/>
            <person name="Steuernagel B."/>
            <person name="Mayer K.F."/>
            <person name="Olsen O.A."/>
        </authorList>
    </citation>
    <scope>NUCLEOTIDE SEQUENCE [LARGE SCALE GENOMIC DNA]</scope>
    <source>
        <strain evidence="2">cv. AL8/78</strain>
    </source>
</reference>
<dbReference type="Gramene" id="AET3Gv20967200.13">
    <property type="protein sequence ID" value="AET3Gv20967200.13"/>
    <property type="gene ID" value="AET3Gv20967200"/>
</dbReference>
<name>A0A453GD60_AEGTS</name>
<accession>A0A453GD60</accession>
<dbReference type="EnsemblPlants" id="AET3Gv20967200.18">
    <property type="protein sequence ID" value="AET3Gv20967200.18"/>
    <property type="gene ID" value="AET3Gv20967200"/>
</dbReference>
<dbReference type="Gramene" id="AET3Gv20967200.10">
    <property type="protein sequence ID" value="AET3Gv20967200.10"/>
    <property type="gene ID" value="AET3Gv20967200"/>
</dbReference>
<dbReference type="EnsemblPlants" id="AET3Gv20967200.11">
    <property type="protein sequence ID" value="AET3Gv20967200.11"/>
    <property type="gene ID" value="AET3Gv20967200"/>
</dbReference>
<dbReference type="Gramene" id="AET3Gv20967200.19">
    <property type="protein sequence ID" value="AET3Gv20967200.19"/>
    <property type="gene ID" value="AET3Gv20967200"/>
</dbReference>
<dbReference type="Gramene" id="AET3Gv20967200.6">
    <property type="protein sequence ID" value="AET3Gv20967200.6"/>
    <property type="gene ID" value="AET3Gv20967200"/>
</dbReference>
<dbReference type="Gramene" id="AET3Gv20967200.8">
    <property type="protein sequence ID" value="AET3Gv20967200.8"/>
    <property type="gene ID" value="AET3Gv20967200"/>
</dbReference>
<dbReference type="Gramene" id="AET3Gv20967200.1">
    <property type="protein sequence ID" value="AET3Gv20967200.1"/>
    <property type="gene ID" value="AET3Gv20967200"/>
</dbReference>
<evidence type="ECO:0000313" key="1">
    <source>
        <dbReference type="EnsemblPlants" id="AET3Gv20967200.23"/>
    </source>
</evidence>
<dbReference type="EnsemblPlants" id="AET3Gv20967200.1">
    <property type="protein sequence ID" value="AET3Gv20967200.1"/>
    <property type="gene ID" value="AET3Gv20967200"/>
</dbReference>
<dbReference type="Gramene" id="AET3Gv20967200.7">
    <property type="protein sequence ID" value="AET3Gv20967200.7"/>
    <property type="gene ID" value="AET3Gv20967200"/>
</dbReference>
<protein>
    <submittedName>
        <fullName evidence="1">Uncharacterized protein</fullName>
    </submittedName>
</protein>
<proteinExistence type="predicted"/>
<dbReference type="Gramene" id="AET3Gv20967200.18">
    <property type="protein sequence ID" value="AET3Gv20967200.18"/>
    <property type="gene ID" value="AET3Gv20967200"/>
</dbReference>
<dbReference type="Gramene" id="AET3Gv20967200.22">
    <property type="protein sequence ID" value="AET3Gv20967200.22"/>
    <property type="gene ID" value="AET3Gv20967200"/>
</dbReference>
<dbReference type="EnsemblPlants" id="AET3Gv20967200.22">
    <property type="protein sequence ID" value="AET3Gv20967200.22"/>
    <property type="gene ID" value="AET3Gv20967200"/>
</dbReference>
<dbReference type="Proteomes" id="UP000015105">
    <property type="component" value="Chromosome 3D"/>
</dbReference>
<dbReference type="EnsemblPlants" id="AET3Gv20967200.2">
    <property type="protein sequence ID" value="AET3Gv20967200.2"/>
    <property type="gene ID" value="AET3Gv20967200"/>
</dbReference>
<dbReference type="EnsemblPlants" id="AET3Gv20967200.16">
    <property type="protein sequence ID" value="AET3Gv20967200.16"/>
    <property type="gene ID" value="AET3Gv20967200"/>
</dbReference>
<dbReference type="Gramene" id="AET3Gv20967200.2">
    <property type="protein sequence ID" value="AET3Gv20967200.2"/>
    <property type="gene ID" value="AET3Gv20967200"/>
</dbReference>
<reference evidence="1" key="3">
    <citation type="journal article" date="2017" name="Nature">
        <title>Genome sequence of the progenitor of the wheat D genome Aegilops tauschii.</title>
        <authorList>
            <person name="Luo M.C."/>
            <person name="Gu Y.Q."/>
            <person name="Puiu D."/>
            <person name="Wang H."/>
            <person name="Twardziok S.O."/>
            <person name="Deal K.R."/>
            <person name="Huo N."/>
            <person name="Zhu T."/>
            <person name="Wang L."/>
            <person name="Wang Y."/>
            <person name="McGuire P.E."/>
            <person name="Liu S."/>
            <person name="Long H."/>
            <person name="Ramasamy R.K."/>
            <person name="Rodriguez J.C."/>
            <person name="Van S.L."/>
            <person name="Yuan L."/>
            <person name="Wang Z."/>
            <person name="Xia Z."/>
            <person name="Xiao L."/>
            <person name="Anderson O.D."/>
            <person name="Ouyang S."/>
            <person name="Liang Y."/>
            <person name="Zimin A.V."/>
            <person name="Pertea G."/>
            <person name="Qi P."/>
            <person name="Bennetzen J.L."/>
            <person name="Dai X."/>
            <person name="Dawson M.W."/>
            <person name="Muller H.G."/>
            <person name="Kugler K."/>
            <person name="Rivarola-Duarte L."/>
            <person name="Spannagl M."/>
            <person name="Mayer K.F.X."/>
            <person name="Lu F.H."/>
            <person name="Bevan M.W."/>
            <person name="Leroy P."/>
            <person name="Li P."/>
            <person name="You F.M."/>
            <person name="Sun Q."/>
            <person name="Liu Z."/>
            <person name="Lyons E."/>
            <person name="Wicker T."/>
            <person name="Salzberg S.L."/>
            <person name="Devos K.M."/>
            <person name="Dvorak J."/>
        </authorList>
    </citation>
    <scope>NUCLEOTIDE SEQUENCE [LARGE SCALE GENOMIC DNA]</scope>
    <source>
        <strain evidence="1">cv. AL8/78</strain>
    </source>
</reference>
<dbReference type="EnsemblPlants" id="AET3Gv20967200.7">
    <property type="protein sequence ID" value="AET3Gv20967200.7"/>
    <property type="gene ID" value="AET3Gv20967200"/>
</dbReference>
<dbReference type="EnsemblPlants" id="AET3Gv20967200.12">
    <property type="protein sequence ID" value="AET3Gv20967200.12"/>
    <property type="gene ID" value="AET3Gv20967200"/>
</dbReference>
<keyword evidence="2" id="KW-1185">Reference proteome</keyword>
<organism evidence="1 2">
    <name type="scientific">Aegilops tauschii subsp. strangulata</name>
    <name type="common">Goatgrass</name>
    <dbReference type="NCBI Taxonomy" id="200361"/>
    <lineage>
        <taxon>Eukaryota</taxon>
        <taxon>Viridiplantae</taxon>
        <taxon>Streptophyta</taxon>
        <taxon>Embryophyta</taxon>
        <taxon>Tracheophyta</taxon>
        <taxon>Spermatophyta</taxon>
        <taxon>Magnoliopsida</taxon>
        <taxon>Liliopsida</taxon>
        <taxon>Poales</taxon>
        <taxon>Poaceae</taxon>
        <taxon>BOP clade</taxon>
        <taxon>Pooideae</taxon>
        <taxon>Triticodae</taxon>
        <taxon>Triticeae</taxon>
        <taxon>Triticinae</taxon>
        <taxon>Aegilops</taxon>
    </lineage>
</organism>
<dbReference type="EnsemblPlants" id="AET3Gv20967200.6">
    <property type="protein sequence ID" value="AET3Gv20967200.6"/>
    <property type="gene ID" value="AET3Gv20967200"/>
</dbReference>